<proteinExistence type="predicted"/>
<gene>
    <name evidence="2" type="ORF">WF787_05285</name>
</gene>
<dbReference type="EMBL" id="JBBFKC010000004">
    <property type="protein sequence ID" value="MEJ3690642.1"/>
    <property type="molecule type" value="Genomic_DNA"/>
</dbReference>
<sequence>MNFDLHLYGETPEELLNVLAHLGHMDSNYHTPIPDERHPAQAPASQPQSEPVTQPDKPKAQTPAKQKKATQKPAAVSAEEPANPTTAEASGSPSQADAAPVTSTSAPESEPAAEPDPVTLDKIRDLARSLIVAGKRAGVQAAIKATGAASVSKLPPDSYTNVWEELLKLKDEVDANASN</sequence>
<keyword evidence="3" id="KW-1185">Reference proteome</keyword>
<dbReference type="Proteomes" id="UP001379600">
    <property type="component" value="Unassembled WGS sequence"/>
</dbReference>
<organism evidence="2 3">
    <name type="scientific">Faecalibacterium taiwanense</name>
    <dbReference type="NCBI Taxonomy" id="3030638"/>
    <lineage>
        <taxon>Bacteria</taxon>
        <taxon>Bacillati</taxon>
        <taxon>Bacillota</taxon>
        <taxon>Clostridia</taxon>
        <taxon>Eubacteriales</taxon>
        <taxon>Oscillospiraceae</taxon>
        <taxon>Faecalibacterium</taxon>
    </lineage>
</organism>
<evidence type="ECO:0000313" key="3">
    <source>
        <dbReference type="Proteomes" id="UP001379600"/>
    </source>
</evidence>
<evidence type="ECO:0000256" key="1">
    <source>
        <dbReference type="SAM" id="MobiDB-lite"/>
    </source>
</evidence>
<feature type="compositionally biased region" description="Low complexity" evidence="1">
    <location>
        <begin position="102"/>
        <end position="112"/>
    </location>
</feature>
<dbReference type="AlphaFoldDB" id="A0AB35XWR6"/>
<dbReference type="RefSeq" id="WP_337678993.1">
    <property type="nucleotide sequence ID" value="NZ_JBBFKB010000102.1"/>
</dbReference>
<protein>
    <submittedName>
        <fullName evidence="2">Uncharacterized protein</fullName>
    </submittedName>
</protein>
<feature type="compositionally biased region" description="Low complexity" evidence="1">
    <location>
        <begin position="71"/>
        <end position="89"/>
    </location>
</feature>
<comment type="caution">
    <text evidence="2">The sequence shown here is derived from an EMBL/GenBank/DDBJ whole genome shotgun (WGS) entry which is preliminary data.</text>
</comment>
<reference evidence="2 3" key="1">
    <citation type="submission" date="2024-03" db="EMBL/GenBank/DDBJ databases">
        <authorList>
            <person name="Plomp N."/>
            <person name="Harmsen H.J."/>
        </authorList>
    </citation>
    <scope>NUCLEOTIDE SEQUENCE [LARGE SCALE GENOMIC DNA]</scope>
    <source>
        <strain evidence="2 3">HTF-76H</strain>
    </source>
</reference>
<accession>A0AB35XWR6</accession>
<name>A0AB35XWR6_9FIRM</name>
<feature type="compositionally biased region" description="Polar residues" evidence="1">
    <location>
        <begin position="43"/>
        <end position="52"/>
    </location>
</feature>
<feature type="region of interest" description="Disordered" evidence="1">
    <location>
        <begin position="27"/>
        <end position="120"/>
    </location>
</feature>
<evidence type="ECO:0000313" key="2">
    <source>
        <dbReference type="EMBL" id="MEJ3690642.1"/>
    </source>
</evidence>